<reference evidence="1 2" key="1">
    <citation type="journal article" date="2018" name="Nat. Ecol. Evol.">
        <title>Pezizomycetes genomes reveal the molecular basis of ectomycorrhizal truffle lifestyle.</title>
        <authorList>
            <person name="Murat C."/>
            <person name="Payen T."/>
            <person name="Noel B."/>
            <person name="Kuo A."/>
            <person name="Morin E."/>
            <person name="Chen J."/>
            <person name="Kohler A."/>
            <person name="Krizsan K."/>
            <person name="Balestrini R."/>
            <person name="Da Silva C."/>
            <person name="Montanini B."/>
            <person name="Hainaut M."/>
            <person name="Levati E."/>
            <person name="Barry K.W."/>
            <person name="Belfiori B."/>
            <person name="Cichocki N."/>
            <person name="Clum A."/>
            <person name="Dockter R.B."/>
            <person name="Fauchery L."/>
            <person name="Guy J."/>
            <person name="Iotti M."/>
            <person name="Le Tacon F."/>
            <person name="Lindquist E.A."/>
            <person name="Lipzen A."/>
            <person name="Malagnac F."/>
            <person name="Mello A."/>
            <person name="Molinier V."/>
            <person name="Miyauchi S."/>
            <person name="Poulain J."/>
            <person name="Riccioni C."/>
            <person name="Rubini A."/>
            <person name="Sitrit Y."/>
            <person name="Splivallo R."/>
            <person name="Traeger S."/>
            <person name="Wang M."/>
            <person name="Zifcakova L."/>
            <person name="Wipf D."/>
            <person name="Zambonelli A."/>
            <person name="Paolocci F."/>
            <person name="Nowrousian M."/>
            <person name="Ottonello S."/>
            <person name="Baldrian P."/>
            <person name="Spatafora J.W."/>
            <person name="Henrissat B."/>
            <person name="Nagy L.G."/>
            <person name="Aury J.M."/>
            <person name="Wincker P."/>
            <person name="Grigoriev I.V."/>
            <person name="Bonfante P."/>
            <person name="Martin F.M."/>
        </authorList>
    </citation>
    <scope>NUCLEOTIDE SEQUENCE [LARGE SCALE GENOMIC DNA]</scope>
    <source>
        <strain evidence="1 2">ATCC MYA-4762</strain>
    </source>
</reference>
<evidence type="ECO:0000313" key="2">
    <source>
        <dbReference type="Proteomes" id="UP000267821"/>
    </source>
</evidence>
<dbReference type="Proteomes" id="UP000267821">
    <property type="component" value="Unassembled WGS sequence"/>
</dbReference>
<gene>
    <name evidence="1" type="ORF">L211DRAFT_146601</name>
</gene>
<dbReference type="EMBL" id="ML121540">
    <property type="protein sequence ID" value="RPB24763.1"/>
    <property type="molecule type" value="Genomic_DNA"/>
</dbReference>
<proteinExistence type="predicted"/>
<dbReference type="InParanoid" id="A0A3N4LPC9"/>
<organism evidence="1 2">
    <name type="scientific">Terfezia boudieri ATCC MYA-4762</name>
    <dbReference type="NCBI Taxonomy" id="1051890"/>
    <lineage>
        <taxon>Eukaryota</taxon>
        <taxon>Fungi</taxon>
        <taxon>Dikarya</taxon>
        <taxon>Ascomycota</taxon>
        <taxon>Pezizomycotina</taxon>
        <taxon>Pezizomycetes</taxon>
        <taxon>Pezizales</taxon>
        <taxon>Pezizaceae</taxon>
        <taxon>Terfezia</taxon>
    </lineage>
</organism>
<name>A0A3N4LPC9_9PEZI</name>
<accession>A0A3N4LPC9</accession>
<dbReference type="AlphaFoldDB" id="A0A3N4LPC9"/>
<keyword evidence="2" id="KW-1185">Reference proteome</keyword>
<sequence length="79" mass="8979">MLRRMPPIWAVAACYNIAAPSMKGFLSCPILRLGKQNIWSSVTCLNRRRWPFESKIVSISQVTSHGMRITRTFSASLTH</sequence>
<protein>
    <submittedName>
        <fullName evidence="1">Uncharacterized protein</fullName>
    </submittedName>
</protein>
<evidence type="ECO:0000313" key="1">
    <source>
        <dbReference type="EMBL" id="RPB24763.1"/>
    </source>
</evidence>